<feature type="compositionally biased region" description="Polar residues" evidence="3">
    <location>
        <begin position="326"/>
        <end position="340"/>
    </location>
</feature>
<evidence type="ECO:0000313" key="7">
    <source>
        <dbReference type="Proteomes" id="UP001233999"/>
    </source>
</evidence>
<dbReference type="InterPro" id="IPR000742">
    <property type="entry name" value="EGF"/>
</dbReference>
<dbReference type="PANTHER" id="PTHR24043:SF8">
    <property type="entry name" value="EGF-LIKE DOMAIN-CONTAINING PROTEIN"/>
    <property type="match status" value="1"/>
</dbReference>
<feature type="compositionally biased region" description="Polar residues" evidence="3">
    <location>
        <begin position="198"/>
        <end position="214"/>
    </location>
</feature>
<accession>A0AAD8AG37</accession>
<feature type="compositionally biased region" description="Basic and acidic residues" evidence="3">
    <location>
        <begin position="216"/>
        <end position="231"/>
    </location>
</feature>
<proteinExistence type="predicted"/>
<feature type="domain" description="EGF-like" evidence="5">
    <location>
        <begin position="6"/>
        <end position="41"/>
    </location>
</feature>
<evidence type="ECO:0000256" key="3">
    <source>
        <dbReference type="SAM" id="MobiDB-lite"/>
    </source>
</evidence>
<keyword evidence="1 2" id="KW-0245">EGF-like domain</keyword>
<comment type="caution">
    <text evidence="2">Lacks conserved residue(s) required for the propagation of feature annotation.</text>
</comment>
<sequence length="450" mass="49214">CGEGLWGPECEQECLCKNGAECHHVTGDCTCSHGWTGNTCDIPCPKGTYGNGCINECNCSTDGKNSTCHHVTGDCLPPQTTQTIIHHTTTKHQEMDQHVTETPLEEKSTTVIRTTVPVTNSDATTVLPTQSSVQTTQNFQLPNTEKHIFYIEKFTMVPPNTTSSLQITEITSTTIMTTLGITEASDVTVFTREEKETTIWNDVPSNSITKQTLPTEEDKPKEDSSSDDNDKLNSLGEEKEEEASTPQNIQIPPRGIIVVSDGLMSDVRNEEESVNESKDSREGIWDLVSSVSVAGGVALALILMAAVTLLVSHHRNKKKVSISGKKANSASQQSATPGPQMYNYTEEVTTVPLRHLFPDVTYQTNRIGQLPDGLQLRFGDIASTTSGIGQPYNDVRAYLELQYDIPPSSLSSKTSSFQPGLESEHLYDEIPCWRSNTTASTSTETDTSRC</sequence>
<feature type="non-terminal residue" evidence="6">
    <location>
        <position position="1"/>
    </location>
</feature>
<feature type="region of interest" description="Disordered" evidence="3">
    <location>
        <begin position="198"/>
        <end position="254"/>
    </location>
</feature>
<dbReference type="GO" id="GO:0005044">
    <property type="term" value="F:scavenger receptor activity"/>
    <property type="evidence" value="ECO:0007669"/>
    <property type="project" value="InterPro"/>
</dbReference>
<feature type="transmembrane region" description="Helical" evidence="4">
    <location>
        <begin position="287"/>
        <end position="311"/>
    </location>
</feature>
<reference evidence="6" key="2">
    <citation type="submission" date="2023-05" db="EMBL/GenBank/DDBJ databases">
        <authorList>
            <person name="Fouks B."/>
        </authorList>
    </citation>
    <scope>NUCLEOTIDE SEQUENCE</scope>
    <source>
        <strain evidence="6">Stay&amp;Tobe</strain>
        <tissue evidence="6">Testes</tissue>
    </source>
</reference>
<evidence type="ECO:0000313" key="6">
    <source>
        <dbReference type="EMBL" id="KAJ9598401.1"/>
    </source>
</evidence>
<keyword evidence="4" id="KW-0812">Transmembrane</keyword>
<dbReference type="PANTHER" id="PTHR24043">
    <property type="entry name" value="SCAVENGER RECEPTOR CLASS F"/>
    <property type="match status" value="1"/>
</dbReference>
<feature type="region of interest" description="Disordered" evidence="3">
    <location>
        <begin position="320"/>
        <end position="340"/>
    </location>
</feature>
<organism evidence="6 7">
    <name type="scientific">Diploptera punctata</name>
    <name type="common">Pacific beetle cockroach</name>
    <dbReference type="NCBI Taxonomy" id="6984"/>
    <lineage>
        <taxon>Eukaryota</taxon>
        <taxon>Metazoa</taxon>
        <taxon>Ecdysozoa</taxon>
        <taxon>Arthropoda</taxon>
        <taxon>Hexapoda</taxon>
        <taxon>Insecta</taxon>
        <taxon>Pterygota</taxon>
        <taxon>Neoptera</taxon>
        <taxon>Polyneoptera</taxon>
        <taxon>Dictyoptera</taxon>
        <taxon>Blattodea</taxon>
        <taxon>Blaberoidea</taxon>
        <taxon>Blaberidae</taxon>
        <taxon>Diplopterinae</taxon>
        <taxon>Diploptera</taxon>
    </lineage>
</organism>
<protein>
    <recommendedName>
        <fullName evidence="5">EGF-like domain-containing protein</fullName>
    </recommendedName>
</protein>
<keyword evidence="4" id="KW-0472">Membrane</keyword>
<keyword evidence="2" id="KW-1015">Disulfide bond</keyword>
<dbReference type="CDD" id="cd00054">
    <property type="entry name" value="EGF_CA"/>
    <property type="match status" value="1"/>
</dbReference>
<dbReference type="Gene3D" id="2.170.300.10">
    <property type="entry name" value="Tie2 ligand-binding domain superfamily"/>
    <property type="match status" value="1"/>
</dbReference>
<keyword evidence="7" id="KW-1185">Reference proteome</keyword>
<evidence type="ECO:0000256" key="2">
    <source>
        <dbReference type="PROSITE-ProRule" id="PRU00076"/>
    </source>
</evidence>
<name>A0AAD8AG37_DIPPU</name>
<dbReference type="AlphaFoldDB" id="A0AAD8AG37"/>
<reference evidence="6" key="1">
    <citation type="journal article" date="2023" name="IScience">
        <title>Live-bearing cockroach genome reveals convergent evolutionary mechanisms linked to viviparity in insects and beyond.</title>
        <authorList>
            <person name="Fouks B."/>
            <person name="Harrison M.C."/>
            <person name="Mikhailova A.A."/>
            <person name="Marchal E."/>
            <person name="English S."/>
            <person name="Carruthers M."/>
            <person name="Jennings E.C."/>
            <person name="Chiamaka E.L."/>
            <person name="Frigard R.A."/>
            <person name="Pippel M."/>
            <person name="Attardo G.M."/>
            <person name="Benoit J.B."/>
            <person name="Bornberg-Bauer E."/>
            <person name="Tobe S.S."/>
        </authorList>
    </citation>
    <scope>NUCLEOTIDE SEQUENCE</scope>
    <source>
        <strain evidence="6">Stay&amp;Tobe</strain>
    </source>
</reference>
<dbReference type="PROSITE" id="PS50026">
    <property type="entry name" value="EGF_3"/>
    <property type="match status" value="1"/>
</dbReference>
<evidence type="ECO:0000256" key="4">
    <source>
        <dbReference type="SAM" id="Phobius"/>
    </source>
</evidence>
<dbReference type="Proteomes" id="UP001233999">
    <property type="component" value="Unassembled WGS sequence"/>
</dbReference>
<keyword evidence="4" id="KW-1133">Transmembrane helix</keyword>
<gene>
    <name evidence="6" type="ORF">L9F63_010923</name>
</gene>
<evidence type="ECO:0000256" key="1">
    <source>
        <dbReference type="ARBA" id="ARBA00022536"/>
    </source>
</evidence>
<comment type="caution">
    <text evidence="6">The sequence shown here is derived from an EMBL/GenBank/DDBJ whole genome shotgun (WGS) entry which is preliminary data.</text>
</comment>
<dbReference type="InterPro" id="IPR042635">
    <property type="entry name" value="MEGF10/SREC1/2-like"/>
</dbReference>
<feature type="disulfide bond" evidence="2">
    <location>
        <begin position="31"/>
        <end position="40"/>
    </location>
</feature>
<dbReference type="PROSITE" id="PS00022">
    <property type="entry name" value="EGF_1"/>
    <property type="match status" value="1"/>
</dbReference>
<dbReference type="EMBL" id="JASPKZ010001222">
    <property type="protein sequence ID" value="KAJ9598401.1"/>
    <property type="molecule type" value="Genomic_DNA"/>
</dbReference>
<evidence type="ECO:0000259" key="5">
    <source>
        <dbReference type="PROSITE" id="PS50026"/>
    </source>
</evidence>